<keyword evidence="4" id="KW-0067">ATP-binding</keyword>
<dbReference type="InterPro" id="IPR000212">
    <property type="entry name" value="DNA_helicase_UvrD/REP"/>
</dbReference>
<reference evidence="6" key="1">
    <citation type="submission" date="2018-05" db="EMBL/GenBank/DDBJ databases">
        <authorList>
            <person name="Lanie J.A."/>
            <person name="Ng W.-L."/>
            <person name="Kazmierczak K.M."/>
            <person name="Andrzejewski T.M."/>
            <person name="Davidsen T.M."/>
            <person name="Wayne K.J."/>
            <person name="Tettelin H."/>
            <person name="Glass J.I."/>
            <person name="Rusch D."/>
            <person name="Podicherti R."/>
            <person name="Tsui H.-C.T."/>
            <person name="Winkler M.E."/>
        </authorList>
    </citation>
    <scope>NUCLEOTIDE SEQUENCE</scope>
</reference>
<evidence type="ECO:0000313" key="6">
    <source>
        <dbReference type="EMBL" id="SVE18834.1"/>
    </source>
</evidence>
<evidence type="ECO:0000256" key="1">
    <source>
        <dbReference type="ARBA" id="ARBA00022741"/>
    </source>
</evidence>
<protein>
    <recommendedName>
        <fullName evidence="5">UvrD-like helicase C-terminal domain-containing protein</fullName>
    </recommendedName>
</protein>
<dbReference type="GO" id="GO:0016787">
    <property type="term" value="F:hydrolase activity"/>
    <property type="evidence" value="ECO:0007669"/>
    <property type="project" value="UniProtKB-KW"/>
</dbReference>
<dbReference type="PANTHER" id="PTHR11070:SF2">
    <property type="entry name" value="ATP-DEPENDENT DNA HELICASE SRS2"/>
    <property type="match status" value="1"/>
</dbReference>
<feature type="domain" description="UvrD-like helicase C-terminal" evidence="5">
    <location>
        <begin position="1"/>
        <end position="177"/>
    </location>
</feature>
<name>A0A383BG29_9ZZZZ</name>
<dbReference type="GO" id="GO:0000725">
    <property type="term" value="P:recombinational repair"/>
    <property type="evidence" value="ECO:0007669"/>
    <property type="project" value="TreeGrafter"/>
</dbReference>
<keyword evidence="3" id="KW-0347">Helicase</keyword>
<dbReference type="PROSITE" id="PS51217">
    <property type="entry name" value="UVRD_HELICASE_CTER"/>
    <property type="match status" value="1"/>
</dbReference>
<evidence type="ECO:0000256" key="3">
    <source>
        <dbReference type="ARBA" id="ARBA00022806"/>
    </source>
</evidence>
<dbReference type="PANTHER" id="PTHR11070">
    <property type="entry name" value="UVRD / RECB / PCRA DNA HELICASE FAMILY MEMBER"/>
    <property type="match status" value="1"/>
</dbReference>
<dbReference type="AlphaFoldDB" id="A0A383BG29"/>
<keyword evidence="2" id="KW-0378">Hydrolase</keyword>
<keyword evidence="1" id="KW-0547">Nucleotide-binding</keyword>
<dbReference type="Gene3D" id="1.10.486.10">
    <property type="entry name" value="PCRA, domain 4"/>
    <property type="match status" value="1"/>
</dbReference>
<dbReference type="GO" id="GO:0043138">
    <property type="term" value="F:3'-5' DNA helicase activity"/>
    <property type="evidence" value="ECO:0007669"/>
    <property type="project" value="TreeGrafter"/>
</dbReference>
<proteinExistence type="predicted"/>
<dbReference type="GO" id="GO:0005524">
    <property type="term" value="F:ATP binding"/>
    <property type="evidence" value="ECO:0007669"/>
    <property type="project" value="UniProtKB-KW"/>
</dbReference>
<dbReference type="EMBL" id="UINC01200102">
    <property type="protein sequence ID" value="SVE18834.1"/>
    <property type="molecule type" value="Genomic_DNA"/>
</dbReference>
<evidence type="ECO:0000256" key="2">
    <source>
        <dbReference type="ARBA" id="ARBA00022801"/>
    </source>
</evidence>
<dbReference type="Gene3D" id="3.40.50.300">
    <property type="entry name" value="P-loop containing nucleotide triphosphate hydrolases"/>
    <property type="match status" value="1"/>
</dbReference>
<organism evidence="6">
    <name type="scientific">marine metagenome</name>
    <dbReference type="NCBI Taxonomy" id="408172"/>
    <lineage>
        <taxon>unclassified sequences</taxon>
        <taxon>metagenomes</taxon>
        <taxon>ecological metagenomes</taxon>
    </lineage>
</organism>
<dbReference type="Pfam" id="PF13361">
    <property type="entry name" value="UvrD_C"/>
    <property type="match status" value="1"/>
</dbReference>
<feature type="non-terminal residue" evidence="6">
    <location>
        <position position="246"/>
    </location>
</feature>
<accession>A0A383BG29</accession>
<dbReference type="SUPFAM" id="SSF52540">
    <property type="entry name" value="P-loop containing nucleoside triphosphate hydrolases"/>
    <property type="match status" value="1"/>
</dbReference>
<evidence type="ECO:0000256" key="4">
    <source>
        <dbReference type="ARBA" id="ARBA00022840"/>
    </source>
</evidence>
<dbReference type="InterPro" id="IPR027417">
    <property type="entry name" value="P-loop_NTPase"/>
</dbReference>
<gene>
    <name evidence="6" type="ORF">METZ01_LOCUS471688</name>
</gene>
<dbReference type="InterPro" id="IPR014017">
    <property type="entry name" value="DNA_helicase_UvrD-like_C"/>
</dbReference>
<dbReference type="GO" id="GO:0005829">
    <property type="term" value="C:cytosol"/>
    <property type="evidence" value="ECO:0007669"/>
    <property type="project" value="TreeGrafter"/>
</dbReference>
<feature type="non-terminal residue" evidence="6">
    <location>
        <position position="1"/>
    </location>
</feature>
<sequence>ESADMVFETEEISDLITCLQAIDNPKDYVSIIATLKSPIFGCSDVDIFRYMNFGNSLNALEQDSSSAGRVGKSLEIIRHFYLKKTVVSVPRLIEEIIRERALVGYSLTEKWPRERWRKYQLIIDKARILSDKSPTTLGYFIEWMNKQINSGVQSLESAVPDSDENAVRIMTIHRSKGLEFPLVMLVGISGSYVARTDPVIFDRDTGQAEVRVTNDNLSTSGWDGLKNAESIQFVEERKRLLYVACT</sequence>
<dbReference type="GO" id="GO:0003677">
    <property type="term" value="F:DNA binding"/>
    <property type="evidence" value="ECO:0007669"/>
    <property type="project" value="InterPro"/>
</dbReference>
<evidence type="ECO:0000259" key="5">
    <source>
        <dbReference type="PROSITE" id="PS51217"/>
    </source>
</evidence>